<gene>
    <name evidence="9" type="ORF">GCM10011502_05210</name>
</gene>
<name>A0ABQ1ICP8_9GAMM</name>
<accession>A0ABQ1ICP8</accession>
<dbReference type="Pfam" id="PF00375">
    <property type="entry name" value="SDF"/>
    <property type="match status" value="1"/>
</dbReference>
<keyword evidence="7 8" id="KW-0472">Membrane</keyword>
<protein>
    <submittedName>
        <fullName evidence="9">Dicarboxylate:amino acid:cation symporter DAACS family protein</fullName>
    </submittedName>
</protein>
<keyword evidence="5" id="KW-0769">Symport</keyword>
<feature type="transmembrane region" description="Helical" evidence="8">
    <location>
        <begin position="88"/>
        <end position="112"/>
    </location>
</feature>
<evidence type="ECO:0000313" key="10">
    <source>
        <dbReference type="Proteomes" id="UP000646152"/>
    </source>
</evidence>
<dbReference type="InterPro" id="IPR018107">
    <property type="entry name" value="Na-dicarboxylate_symporter_CS"/>
</dbReference>
<evidence type="ECO:0000256" key="7">
    <source>
        <dbReference type="ARBA" id="ARBA00023136"/>
    </source>
</evidence>
<evidence type="ECO:0000256" key="5">
    <source>
        <dbReference type="ARBA" id="ARBA00022847"/>
    </source>
</evidence>
<evidence type="ECO:0000256" key="2">
    <source>
        <dbReference type="ARBA" id="ARBA00022448"/>
    </source>
</evidence>
<dbReference type="PANTHER" id="PTHR42865:SF7">
    <property type="entry name" value="PROTON_GLUTAMATE-ASPARTATE SYMPORTER"/>
    <property type="match status" value="1"/>
</dbReference>
<organism evidence="9 10">
    <name type="scientific">Oceanisphaera marina</name>
    <dbReference type="NCBI Taxonomy" id="2017550"/>
    <lineage>
        <taxon>Bacteria</taxon>
        <taxon>Pseudomonadati</taxon>
        <taxon>Pseudomonadota</taxon>
        <taxon>Gammaproteobacteria</taxon>
        <taxon>Aeromonadales</taxon>
        <taxon>Aeromonadaceae</taxon>
        <taxon>Oceanisphaera</taxon>
    </lineage>
</organism>
<dbReference type="Gene3D" id="1.10.3860.10">
    <property type="entry name" value="Sodium:dicarboxylate symporter"/>
    <property type="match status" value="1"/>
</dbReference>
<comment type="subcellular location">
    <subcellularLocation>
        <location evidence="1">Cell membrane</location>
        <topology evidence="1">Multi-pass membrane protein</topology>
    </subcellularLocation>
</comment>
<feature type="transmembrane region" description="Helical" evidence="8">
    <location>
        <begin position="155"/>
        <end position="172"/>
    </location>
</feature>
<dbReference type="SUPFAM" id="SSF118215">
    <property type="entry name" value="Proton glutamate symport protein"/>
    <property type="match status" value="1"/>
</dbReference>
<feature type="transmembrane region" description="Helical" evidence="8">
    <location>
        <begin position="359"/>
        <end position="381"/>
    </location>
</feature>
<feature type="transmembrane region" description="Helical" evidence="8">
    <location>
        <begin position="228"/>
        <end position="250"/>
    </location>
</feature>
<keyword evidence="6 8" id="KW-1133">Transmembrane helix</keyword>
<keyword evidence="3" id="KW-1003">Cell membrane</keyword>
<evidence type="ECO:0000256" key="1">
    <source>
        <dbReference type="ARBA" id="ARBA00004651"/>
    </source>
</evidence>
<reference evidence="10" key="1">
    <citation type="journal article" date="2019" name="Int. J. Syst. Evol. Microbiol.">
        <title>The Global Catalogue of Microorganisms (GCM) 10K type strain sequencing project: providing services to taxonomists for standard genome sequencing and annotation.</title>
        <authorList>
            <consortium name="The Broad Institute Genomics Platform"/>
            <consortium name="The Broad Institute Genome Sequencing Center for Infectious Disease"/>
            <person name="Wu L."/>
            <person name="Ma J."/>
        </authorList>
    </citation>
    <scope>NUCLEOTIDE SEQUENCE [LARGE SCALE GENOMIC DNA]</scope>
    <source>
        <strain evidence="10">CGMCC 1.15923</strain>
    </source>
</reference>
<evidence type="ECO:0000256" key="8">
    <source>
        <dbReference type="SAM" id="Phobius"/>
    </source>
</evidence>
<sequence>MSITTASEVKFNNTNWWKRLQIWQKVLIGLVLGAATGFLLGEDAAILHPIGKAFIAAIKMLVVPLIFISLVCGVTAIKDVTRMGRIGIKTFVAYIVTTGIAIPIGLVLAVWLEPGVGMDLGSATAIDVKSAPSIVDTLLNIIPTNPFASFANGDVLQIILFAIFLGIAINLVGEKADPVRKVFDAFADVMYKLTDLVIAFAPYGVFALIATTTGHYGLEVLLPLGKVIIGVYLGCIIHAIVTLGGGLALLARLNPIPFFKGIFEAQLVAFSTTTAAGTLPVTMACARDNLGVSKDVASFVLPVGTTINLDGTALYQALTAVFIAQAYGIDLGMAEYGMILLTAILASIGTASVPGGGLIVLSLVLSSVGLPLEGIALVAGIDRILDMARTTINVTGDAAVSVLIAHSEGELDKDIYYKKAG</sequence>
<evidence type="ECO:0000256" key="6">
    <source>
        <dbReference type="ARBA" id="ARBA00022989"/>
    </source>
</evidence>
<dbReference type="InterPro" id="IPR001991">
    <property type="entry name" value="Na-dicarboxylate_symporter"/>
</dbReference>
<dbReference type="PANTHER" id="PTHR42865">
    <property type="entry name" value="PROTON/GLUTAMATE-ASPARTATE SYMPORTER"/>
    <property type="match status" value="1"/>
</dbReference>
<feature type="transmembrane region" description="Helical" evidence="8">
    <location>
        <begin position="53"/>
        <end position="76"/>
    </location>
</feature>
<dbReference type="Proteomes" id="UP000646152">
    <property type="component" value="Unassembled WGS sequence"/>
</dbReference>
<keyword evidence="10" id="KW-1185">Reference proteome</keyword>
<comment type="caution">
    <text evidence="9">The sequence shown here is derived from an EMBL/GenBank/DDBJ whole genome shotgun (WGS) entry which is preliminary data.</text>
</comment>
<dbReference type="InterPro" id="IPR036458">
    <property type="entry name" value="Na:dicarbo_symporter_sf"/>
</dbReference>
<evidence type="ECO:0000313" key="9">
    <source>
        <dbReference type="EMBL" id="GGB35097.1"/>
    </source>
</evidence>
<evidence type="ECO:0000256" key="4">
    <source>
        <dbReference type="ARBA" id="ARBA00022692"/>
    </source>
</evidence>
<dbReference type="PROSITE" id="PS00714">
    <property type="entry name" value="NA_DICARBOXYL_SYMP_2"/>
    <property type="match status" value="1"/>
</dbReference>
<proteinExistence type="predicted"/>
<feature type="transmembrane region" description="Helical" evidence="8">
    <location>
        <begin position="336"/>
        <end position="353"/>
    </location>
</feature>
<feature type="transmembrane region" description="Helical" evidence="8">
    <location>
        <begin position="22"/>
        <end position="41"/>
    </location>
</feature>
<dbReference type="PRINTS" id="PR00173">
    <property type="entry name" value="EDTRNSPORT"/>
</dbReference>
<keyword evidence="2" id="KW-0813">Transport</keyword>
<feature type="transmembrane region" description="Helical" evidence="8">
    <location>
        <begin position="193"/>
        <end position="216"/>
    </location>
</feature>
<keyword evidence="4 8" id="KW-0812">Transmembrane</keyword>
<dbReference type="RefSeq" id="WP_188628537.1">
    <property type="nucleotide sequence ID" value="NZ_BMKE01000003.1"/>
</dbReference>
<evidence type="ECO:0000256" key="3">
    <source>
        <dbReference type="ARBA" id="ARBA00022475"/>
    </source>
</evidence>
<dbReference type="EMBL" id="BMKE01000003">
    <property type="protein sequence ID" value="GGB35097.1"/>
    <property type="molecule type" value="Genomic_DNA"/>
</dbReference>